<accession>A0ABD5QUF3</accession>
<dbReference type="AlphaFoldDB" id="A0ABD5QUF3"/>
<reference evidence="2 3" key="1">
    <citation type="journal article" date="2019" name="Int. J. Syst. Evol. Microbiol.">
        <title>The Global Catalogue of Microorganisms (GCM) 10K type strain sequencing project: providing services to taxonomists for standard genome sequencing and annotation.</title>
        <authorList>
            <consortium name="The Broad Institute Genomics Platform"/>
            <consortium name="The Broad Institute Genome Sequencing Center for Infectious Disease"/>
            <person name="Wu L."/>
            <person name="Ma J."/>
        </authorList>
    </citation>
    <scope>NUCLEOTIDE SEQUENCE [LARGE SCALE GENOMIC DNA]</scope>
    <source>
        <strain evidence="2 3">CGMCC 1.16026</strain>
    </source>
</reference>
<comment type="caution">
    <text evidence="2">The sequence shown here is derived from an EMBL/GenBank/DDBJ whole genome shotgun (WGS) entry which is preliminary data.</text>
</comment>
<feature type="compositionally biased region" description="Basic and acidic residues" evidence="1">
    <location>
        <begin position="33"/>
        <end position="48"/>
    </location>
</feature>
<proteinExistence type="predicted"/>
<name>A0ABD5QUF3_9EURY</name>
<dbReference type="EMBL" id="JBHSKV010000018">
    <property type="protein sequence ID" value="MFC5135704.1"/>
    <property type="molecule type" value="Genomic_DNA"/>
</dbReference>
<organism evidence="2 3">
    <name type="scientific">Halorubrum glutamatedens</name>
    <dbReference type="NCBI Taxonomy" id="2707018"/>
    <lineage>
        <taxon>Archaea</taxon>
        <taxon>Methanobacteriati</taxon>
        <taxon>Methanobacteriota</taxon>
        <taxon>Stenosarchaea group</taxon>
        <taxon>Halobacteria</taxon>
        <taxon>Halobacteriales</taxon>
        <taxon>Haloferacaceae</taxon>
        <taxon>Halorubrum</taxon>
    </lineage>
</organism>
<gene>
    <name evidence="2" type="ORF">ACFPJA_13385</name>
</gene>
<dbReference type="Proteomes" id="UP001596145">
    <property type="component" value="Unassembled WGS sequence"/>
</dbReference>
<dbReference type="RefSeq" id="WP_162498054.1">
    <property type="nucleotide sequence ID" value="NZ_JBHSKV010000018.1"/>
</dbReference>
<protein>
    <submittedName>
        <fullName evidence="2">Uncharacterized protein</fullName>
    </submittedName>
</protein>
<feature type="region of interest" description="Disordered" evidence="1">
    <location>
        <begin position="33"/>
        <end position="54"/>
    </location>
</feature>
<evidence type="ECO:0000313" key="2">
    <source>
        <dbReference type="EMBL" id="MFC5135704.1"/>
    </source>
</evidence>
<evidence type="ECO:0000313" key="3">
    <source>
        <dbReference type="Proteomes" id="UP001596145"/>
    </source>
</evidence>
<evidence type="ECO:0000256" key="1">
    <source>
        <dbReference type="SAM" id="MobiDB-lite"/>
    </source>
</evidence>
<keyword evidence="3" id="KW-1185">Reference proteome</keyword>
<sequence>MTIEVVDGDVPETCEIEGEEYISDLGKPKHILGKEPVHSLRDTEDTTVKESSSV</sequence>